<dbReference type="InterPro" id="IPR041588">
    <property type="entry name" value="Integrase_H2C2"/>
</dbReference>
<dbReference type="STRING" id="64791.A0A151XHA4"/>
<dbReference type="PANTHER" id="PTHR37984">
    <property type="entry name" value="PROTEIN CBG26694"/>
    <property type="match status" value="1"/>
</dbReference>
<dbReference type="EMBL" id="KQ982140">
    <property type="protein sequence ID" value="KYQ59590.1"/>
    <property type="molecule type" value="Genomic_DNA"/>
</dbReference>
<organism evidence="3 4">
    <name type="scientific">Mycetomoellerius zeteki</name>
    <dbReference type="NCBI Taxonomy" id="64791"/>
    <lineage>
        <taxon>Eukaryota</taxon>
        <taxon>Metazoa</taxon>
        <taxon>Ecdysozoa</taxon>
        <taxon>Arthropoda</taxon>
        <taxon>Hexapoda</taxon>
        <taxon>Insecta</taxon>
        <taxon>Pterygota</taxon>
        <taxon>Neoptera</taxon>
        <taxon>Endopterygota</taxon>
        <taxon>Hymenoptera</taxon>
        <taxon>Apocrita</taxon>
        <taxon>Aculeata</taxon>
        <taxon>Formicoidea</taxon>
        <taxon>Formicidae</taxon>
        <taxon>Myrmicinae</taxon>
        <taxon>Mycetomoellerius</taxon>
    </lineage>
</organism>
<keyword evidence="4" id="KW-1185">Reference proteome</keyword>
<feature type="non-terminal residue" evidence="3">
    <location>
        <position position="1"/>
    </location>
</feature>
<evidence type="ECO:0000256" key="1">
    <source>
        <dbReference type="ARBA" id="ARBA00012493"/>
    </source>
</evidence>
<dbReference type="EC" id="2.7.7.49" evidence="1"/>
<protein>
    <recommendedName>
        <fullName evidence="1">RNA-directed DNA polymerase</fullName>
        <ecNumber evidence="1">2.7.7.49</ecNumber>
    </recommendedName>
</protein>
<dbReference type="Pfam" id="PF17921">
    <property type="entry name" value="Integrase_H2C2"/>
    <property type="match status" value="1"/>
</dbReference>
<feature type="domain" description="Integrase zinc-binding" evidence="2">
    <location>
        <begin position="16"/>
        <end position="68"/>
    </location>
</feature>
<proteinExistence type="predicted"/>
<dbReference type="GO" id="GO:0003964">
    <property type="term" value="F:RNA-directed DNA polymerase activity"/>
    <property type="evidence" value="ECO:0007669"/>
    <property type="project" value="UniProtKB-EC"/>
</dbReference>
<reference evidence="3 4" key="1">
    <citation type="submission" date="2015-09" db="EMBL/GenBank/DDBJ databases">
        <title>Trachymyrmex zeteki WGS genome.</title>
        <authorList>
            <person name="Nygaard S."/>
            <person name="Hu H."/>
            <person name="Boomsma J."/>
            <person name="Zhang G."/>
        </authorList>
    </citation>
    <scope>NUCLEOTIDE SEQUENCE [LARGE SCALE GENOMIC DNA]</scope>
    <source>
        <strain evidence="3">Tzet28-1</strain>
        <tissue evidence="3">Whole body</tissue>
    </source>
</reference>
<dbReference type="Proteomes" id="UP000075809">
    <property type="component" value="Unassembled WGS sequence"/>
</dbReference>
<evidence type="ECO:0000259" key="2">
    <source>
        <dbReference type="Pfam" id="PF17921"/>
    </source>
</evidence>
<accession>A0A151XHA4</accession>
<dbReference type="PANTHER" id="PTHR37984:SF5">
    <property type="entry name" value="PROTEIN NYNRIN-LIKE"/>
    <property type="match status" value="1"/>
</dbReference>
<evidence type="ECO:0000313" key="3">
    <source>
        <dbReference type="EMBL" id="KYQ59590.1"/>
    </source>
</evidence>
<sequence>LVYRKESDQVKFVVSNGMVHKVLHVYHDEFAHCGTEKTFQDVSANYWFPSMRSKIKSCIEDCLTCLMASVSSNWKEGELQTTPTAKNPFQIMHTDHFGPLPESREGNTSYSLLTHILIDQGLLDFSR</sequence>
<evidence type="ECO:0000313" key="4">
    <source>
        <dbReference type="Proteomes" id="UP000075809"/>
    </source>
</evidence>
<gene>
    <name evidence="3" type="ORF">ALC60_01381</name>
</gene>
<name>A0A151XHA4_9HYME</name>
<dbReference type="AlphaFoldDB" id="A0A151XHA4"/>
<dbReference type="Gene3D" id="1.10.340.70">
    <property type="match status" value="1"/>
</dbReference>
<dbReference type="InterPro" id="IPR050951">
    <property type="entry name" value="Retrovirus_Pol_polyprotein"/>
</dbReference>